<dbReference type="SUPFAM" id="SSF46966">
    <property type="entry name" value="Spectrin repeat"/>
    <property type="match status" value="1"/>
</dbReference>
<evidence type="ECO:0000256" key="1">
    <source>
        <dbReference type="ARBA" id="ARBA00022737"/>
    </source>
</evidence>
<accession>A0A3P7QKG0</accession>
<dbReference type="PANTHER" id="PTHR11915">
    <property type="entry name" value="SPECTRIN/FILAMIN RELATED CYTOSKELETAL PROTEIN"/>
    <property type="match status" value="1"/>
</dbReference>
<dbReference type="EMBL" id="UYRV01118902">
    <property type="protein sequence ID" value="VDN31406.1"/>
    <property type="molecule type" value="Genomic_DNA"/>
</dbReference>
<dbReference type="InterPro" id="IPR002017">
    <property type="entry name" value="Spectrin_repeat"/>
</dbReference>
<organism evidence="2 3">
    <name type="scientific">Cylicostephanus goldi</name>
    <name type="common">Nematode worm</name>
    <dbReference type="NCBI Taxonomy" id="71465"/>
    <lineage>
        <taxon>Eukaryota</taxon>
        <taxon>Metazoa</taxon>
        <taxon>Ecdysozoa</taxon>
        <taxon>Nematoda</taxon>
        <taxon>Chromadorea</taxon>
        <taxon>Rhabditida</taxon>
        <taxon>Rhabditina</taxon>
        <taxon>Rhabditomorpha</taxon>
        <taxon>Strongyloidea</taxon>
        <taxon>Strongylidae</taxon>
        <taxon>Cylicostephanus</taxon>
    </lineage>
</organism>
<dbReference type="Proteomes" id="UP000271889">
    <property type="component" value="Unassembled WGS sequence"/>
</dbReference>
<protein>
    <submittedName>
        <fullName evidence="2">Uncharacterized protein</fullName>
    </submittedName>
</protein>
<proteinExistence type="predicted"/>
<keyword evidence="1" id="KW-0677">Repeat</keyword>
<evidence type="ECO:0000313" key="3">
    <source>
        <dbReference type="Proteomes" id="UP000271889"/>
    </source>
</evidence>
<keyword evidence="3" id="KW-1185">Reference proteome</keyword>
<dbReference type="Pfam" id="PF00435">
    <property type="entry name" value="Spectrin"/>
    <property type="match status" value="2"/>
</dbReference>
<dbReference type="CDD" id="cd00176">
    <property type="entry name" value="SPEC"/>
    <property type="match status" value="1"/>
</dbReference>
<sequence length="168" mass="19562">MKVASEDEPQSLAEAEQLLNQHAAIREEIDGYAEDYKKMRAMGDRVTQDQTDPQYMFLRQRLAGLQEGWEELQRMWDNRQHLLSQGLNLQMFLRDAKQAEVMLSQQENYLTKDEPPSSLEQAENMLKRHQDFMTTMDANDEKIRAVGMFGDQLCQDGHYAADKVRCSE</sequence>
<dbReference type="AlphaFoldDB" id="A0A3P7QKG0"/>
<dbReference type="Gene3D" id="1.20.58.60">
    <property type="match status" value="2"/>
</dbReference>
<evidence type="ECO:0000313" key="2">
    <source>
        <dbReference type="EMBL" id="VDN31406.1"/>
    </source>
</evidence>
<reference evidence="2 3" key="1">
    <citation type="submission" date="2018-11" db="EMBL/GenBank/DDBJ databases">
        <authorList>
            <consortium name="Pathogen Informatics"/>
        </authorList>
    </citation>
    <scope>NUCLEOTIDE SEQUENCE [LARGE SCALE GENOMIC DNA]</scope>
</reference>
<dbReference type="OrthoDB" id="5865767at2759"/>
<name>A0A3P7QKG0_CYLGO</name>
<dbReference type="SMART" id="SM00150">
    <property type="entry name" value="SPEC"/>
    <property type="match status" value="2"/>
</dbReference>
<gene>
    <name evidence="2" type="ORF">CGOC_LOCUS11806</name>
</gene>
<dbReference type="InterPro" id="IPR018159">
    <property type="entry name" value="Spectrin/alpha-actinin"/>
</dbReference>